<keyword evidence="1" id="KW-0233">DNA recombination</keyword>
<evidence type="ECO:0000259" key="3">
    <source>
        <dbReference type="PROSITE" id="PS50994"/>
    </source>
</evidence>
<dbReference type="GO" id="GO:0015074">
    <property type="term" value="P:DNA integration"/>
    <property type="evidence" value="ECO:0007669"/>
    <property type="project" value="InterPro"/>
</dbReference>
<dbReference type="GO" id="GO:0005829">
    <property type="term" value="C:cytosol"/>
    <property type="evidence" value="ECO:0007669"/>
    <property type="project" value="TreeGrafter"/>
</dbReference>
<evidence type="ECO:0000313" key="5">
    <source>
        <dbReference type="Proteomes" id="UP000317778"/>
    </source>
</evidence>
<protein>
    <recommendedName>
        <fullName evidence="3">Integrase catalytic domain-containing protein</fullName>
    </recommendedName>
</protein>
<feature type="compositionally biased region" description="Basic and acidic residues" evidence="2">
    <location>
        <begin position="55"/>
        <end position="68"/>
    </location>
</feature>
<feature type="region of interest" description="Disordered" evidence="2">
    <location>
        <begin position="52"/>
        <end position="73"/>
    </location>
</feature>
<sequence>MHSIYRHLGLKEREVIEMMRGERWSMREMAQVLGRSPSTISRELRRNRSPVHAGYLDHHAQERADRRRSNASRRMRLKNDKIRDYVESKLNQDWSPEQIAGRIGIEHRPLEVEARDRFGDREADTLVSRQSKAALLSMVERKSRLVQLEKLEAKTAPVTSKAIVKRLLRFPKDARRTLTLDNGTENAGHEEISKETDIRCFFCEPYSSWQRGTNEHTNGLVRHYLPKKTDFAMISNKDIRLIEFRLNSRPRKCLDYKTPLEVANIDVALRC</sequence>
<reference evidence="4 5" key="1">
    <citation type="submission" date="2017-06" db="EMBL/GenBank/DDBJ databases">
        <title>Novel microbial phyla capable of carbon fixation and sulfur reduction in deep-sea sediments.</title>
        <authorList>
            <person name="Huang J."/>
            <person name="Baker B."/>
            <person name="Wang Y."/>
        </authorList>
    </citation>
    <scope>NUCLEOTIDE SEQUENCE [LARGE SCALE GENOMIC DNA]</scope>
    <source>
        <strain evidence="4">B3_TA06</strain>
    </source>
</reference>
<dbReference type="GO" id="GO:0006310">
    <property type="term" value="P:DNA recombination"/>
    <property type="evidence" value="ECO:0007669"/>
    <property type="project" value="UniProtKB-KW"/>
</dbReference>
<feature type="domain" description="Integrase catalytic" evidence="3">
    <location>
        <begin position="105"/>
        <end position="267"/>
    </location>
</feature>
<dbReference type="AlphaFoldDB" id="A0A532URX9"/>
<dbReference type="Gene3D" id="1.10.10.10">
    <property type="entry name" value="Winged helix-like DNA-binding domain superfamily/Winged helix DNA-binding domain"/>
    <property type="match status" value="1"/>
</dbReference>
<dbReference type="PANTHER" id="PTHR10948:SF23">
    <property type="entry name" value="TRANSPOSASE INSI FOR INSERTION SEQUENCE ELEMENT IS30A-RELATED"/>
    <property type="match status" value="1"/>
</dbReference>
<dbReference type="InterPro" id="IPR036388">
    <property type="entry name" value="WH-like_DNA-bd_sf"/>
</dbReference>
<evidence type="ECO:0000313" key="4">
    <source>
        <dbReference type="EMBL" id="TKJ37642.1"/>
    </source>
</evidence>
<dbReference type="Proteomes" id="UP000317778">
    <property type="component" value="Unassembled WGS sequence"/>
</dbReference>
<dbReference type="Pfam" id="PF13936">
    <property type="entry name" value="HTH_38"/>
    <property type="match status" value="1"/>
</dbReference>
<dbReference type="PANTHER" id="PTHR10948">
    <property type="entry name" value="TRANSPOSASE"/>
    <property type="match status" value="1"/>
</dbReference>
<dbReference type="InterPro" id="IPR012337">
    <property type="entry name" value="RNaseH-like_sf"/>
</dbReference>
<dbReference type="InterPro" id="IPR025246">
    <property type="entry name" value="IS30-like_HTH"/>
</dbReference>
<evidence type="ECO:0000256" key="1">
    <source>
        <dbReference type="ARBA" id="ARBA00023172"/>
    </source>
</evidence>
<dbReference type="SUPFAM" id="SSF88659">
    <property type="entry name" value="Sigma3 and sigma4 domains of RNA polymerase sigma factors"/>
    <property type="match status" value="1"/>
</dbReference>
<dbReference type="SUPFAM" id="SSF53098">
    <property type="entry name" value="Ribonuclease H-like"/>
    <property type="match status" value="1"/>
</dbReference>
<proteinExistence type="predicted"/>
<dbReference type="NCBIfam" id="NF033563">
    <property type="entry name" value="transpos_IS30"/>
    <property type="match status" value="1"/>
</dbReference>
<dbReference type="GO" id="GO:0032196">
    <property type="term" value="P:transposition"/>
    <property type="evidence" value="ECO:0007669"/>
    <property type="project" value="TreeGrafter"/>
</dbReference>
<dbReference type="InterPro" id="IPR036397">
    <property type="entry name" value="RNaseH_sf"/>
</dbReference>
<dbReference type="InterPro" id="IPR001584">
    <property type="entry name" value="Integrase_cat-core"/>
</dbReference>
<dbReference type="GO" id="GO:0004803">
    <property type="term" value="F:transposase activity"/>
    <property type="evidence" value="ECO:0007669"/>
    <property type="project" value="TreeGrafter"/>
</dbReference>
<dbReference type="GO" id="GO:0003676">
    <property type="term" value="F:nucleic acid binding"/>
    <property type="evidence" value="ECO:0007669"/>
    <property type="project" value="InterPro"/>
</dbReference>
<evidence type="ECO:0000256" key="2">
    <source>
        <dbReference type="SAM" id="MobiDB-lite"/>
    </source>
</evidence>
<dbReference type="PROSITE" id="PS50994">
    <property type="entry name" value="INTEGRASE"/>
    <property type="match status" value="1"/>
</dbReference>
<organism evidence="4 5">
    <name type="scientific">candidate division TA06 bacterium B3_TA06</name>
    <dbReference type="NCBI Taxonomy" id="2012487"/>
    <lineage>
        <taxon>Bacteria</taxon>
        <taxon>Bacteria division TA06</taxon>
    </lineage>
</organism>
<gene>
    <name evidence="4" type="ORF">CEE36_10990</name>
</gene>
<dbReference type="InterPro" id="IPR051917">
    <property type="entry name" value="Transposase-Integrase"/>
</dbReference>
<comment type="caution">
    <text evidence="4">The sequence shown here is derived from an EMBL/GenBank/DDBJ whole genome shotgun (WGS) entry which is preliminary data.</text>
</comment>
<dbReference type="InterPro" id="IPR053392">
    <property type="entry name" value="Transposase_IS30-like"/>
</dbReference>
<dbReference type="Gene3D" id="3.30.420.10">
    <property type="entry name" value="Ribonuclease H-like superfamily/Ribonuclease H"/>
    <property type="match status" value="1"/>
</dbReference>
<dbReference type="InterPro" id="IPR013324">
    <property type="entry name" value="RNA_pol_sigma_r3/r4-like"/>
</dbReference>
<name>A0A532URX9_UNCT6</name>
<dbReference type="EMBL" id="NJBO01000031">
    <property type="protein sequence ID" value="TKJ37642.1"/>
    <property type="molecule type" value="Genomic_DNA"/>
</dbReference>
<accession>A0A532URX9</accession>